<evidence type="ECO:0000313" key="9">
    <source>
        <dbReference type="EMBL" id="OGE90172.1"/>
    </source>
</evidence>
<sequence>MRVQFELHPSWKYRFVAAILLGIVIIPFATGHERVGYFLLGVPVLVLALYAVYDLIILILICRVLLRVIRALNQPPPGFRHY</sequence>
<keyword evidence="3 7" id="KW-0812">Transmembrane</keyword>
<organism evidence="9 10">
    <name type="scientific">Candidatus Doudnabacteria bacterium RIFCSPHIGHO2_12_FULL_48_16</name>
    <dbReference type="NCBI Taxonomy" id="1817838"/>
    <lineage>
        <taxon>Bacteria</taxon>
        <taxon>Candidatus Doudnaibacteriota</taxon>
    </lineage>
</organism>
<comment type="caution">
    <text evidence="9">The sequence shown here is derived from an EMBL/GenBank/DDBJ whole genome shotgun (WGS) entry which is preliminary data.</text>
</comment>
<feature type="transmembrane region" description="Helical" evidence="7">
    <location>
        <begin position="12"/>
        <end position="30"/>
    </location>
</feature>
<evidence type="ECO:0000256" key="5">
    <source>
        <dbReference type="ARBA" id="ARBA00022989"/>
    </source>
</evidence>
<feature type="transmembrane region" description="Helical" evidence="7">
    <location>
        <begin position="36"/>
        <end position="66"/>
    </location>
</feature>
<dbReference type="Proteomes" id="UP000177682">
    <property type="component" value="Unassembled WGS sequence"/>
</dbReference>
<keyword evidence="5 7" id="KW-1133">Transmembrane helix</keyword>
<evidence type="ECO:0000256" key="7">
    <source>
        <dbReference type="SAM" id="Phobius"/>
    </source>
</evidence>
<accession>A0A1F5PKH9</accession>
<dbReference type="GO" id="GO:0016491">
    <property type="term" value="F:oxidoreductase activity"/>
    <property type="evidence" value="ECO:0007669"/>
    <property type="project" value="InterPro"/>
</dbReference>
<evidence type="ECO:0000256" key="4">
    <source>
        <dbReference type="ARBA" id="ARBA00022982"/>
    </source>
</evidence>
<keyword evidence="4" id="KW-0249">Electron transport</keyword>
<evidence type="ECO:0000256" key="1">
    <source>
        <dbReference type="ARBA" id="ARBA00004141"/>
    </source>
</evidence>
<keyword evidence="2" id="KW-0813">Transport</keyword>
<evidence type="ECO:0000256" key="3">
    <source>
        <dbReference type="ARBA" id="ARBA00022692"/>
    </source>
</evidence>
<reference evidence="9 10" key="1">
    <citation type="journal article" date="2016" name="Nat. Commun.">
        <title>Thousands of microbial genomes shed light on interconnected biogeochemical processes in an aquifer system.</title>
        <authorList>
            <person name="Anantharaman K."/>
            <person name="Brown C.T."/>
            <person name="Hug L.A."/>
            <person name="Sharon I."/>
            <person name="Castelle C.J."/>
            <person name="Probst A.J."/>
            <person name="Thomas B.C."/>
            <person name="Singh A."/>
            <person name="Wilkins M.J."/>
            <person name="Karaoz U."/>
            <person name="Brodie E.L."/>
            <person name="Williams K.H."/>
            <person name="Hubbard S.S."/>
            <person name="Banfield J.F."/>
        </authorList>
    </citation>
    <scope>NUCLEOTIDE SEQUENCE [LARGE SCALE GENOMIC DNA]</scope>
</reference>
<evidence type="ECO:0000259" key="8">
    <source>
        <dbReference type="PROSITE" id="PS51003"/>
    </source>
</evidence>
<protein>
    <recommendedName>
        <fullName evidence="8">Cytochrome b/b6 C-terminal region profile domain-containing protein</fullName>
    </recommendedName>
</protein>
<dbReference type="PROSITE" id="PS51003">
    <property type="entry name" value="CYTB_CTER"/>
    <property type="match status" value="1"/>
</dbReference>
<dbReference type="GO" id="GO:0009055">
    <property type="term" value="F:electron transfer activity"/>
    <property type="evidence" value="ECO:0007669"/>
    <property type="project" value="InterPro"/>
</dbReference>
<evidence type="ECO:0000256" key="6">
    <source>
        <dbReference type="ARBA" id="ARBA00023136"/>
    </source>
</evidence>
<keyword evidence="6 7" id="KW-0472">Membrane</keyword>
<feature type="domain" description="Cytochrome b/b6 C-terminal region profile" evidence="8">
    <location>
        <begin position="1"/>
        <end position="82"/>
    </location>
</feature>
<dbReference type="EMBL" id="MFEY01000007">
    <property type="protein sequence ID" value="OGE90172.1"/>
    <property type="molecule type" value="Genomic_DNA"/>
</dbReference>
<proteinExistence type="predicted"/>
<comment type="subcellular location">
    <subcellularLocation>
        <location evidence="1">Membrane</location>
        <topology evidence="1">Multi-pass membrane protein</topology>
    </subcellularLocation>
</comment>
<evidence type="ECO:0000256" key="2">
    <source>
        <dbReference type="ARBA" id="ARBA00022448"/>
    </source>
</evidence>
<name>A0A1F5PKH9_9BACT</name>
<gene>
    <name evidence="9" type="ORF">A3E29_03660</name>
</gene>
<evidence type="ECO:0000313" key="10">
    <source>
        <dbReference type="Proteomes" id="UP000177682"/>
    </source>
</evidence>
<dbReference type="GO" id="GO:0016020">
    <property type="term" value="C:membrane"/>
    <property type="evidence" value="ECO:0007669"/>
    <property type="project" value="UniProtKB-SubCell"/>
</dbReference>
<dbReference type="InterPro" id="IPR005798">
    <property type="entry name" value="Cyt_b/b6_C"/>
</dbReference>
<dbReference type="AlphaFoldDB" id="A0A1F5PKH9"/>